<proteinExistence type="inferred from homology"/>
<dbReference type="InterPro" id="IPR002347">
    <property type="entry name" value="SDR_fam"/>
</dbReference>
<dbReference type="AlphaFoldDB" id="A0A934KB97"/>
<dbReference type="Proteomes" id="UP000612893">
    <property type="component" value="Unassembled WGS sequence"/>
</dbReference>
<dbReference type="EMBL" id="JAEKNR010000142">
    <property type="protein sequence ID" value="MBJ7599183.1"/>
    <property type="molecule type" value="Genomic_DNA"/>
</dbReference>
<protein>
    <submittedName>
        <fullName evidence="4">SDR family NAD(P)-dependent oxidoreductase</fullName>
    </submittedName>
</protein>
<accession>A0A934KB97</accession>
<name>A0A934KB97_9BACT</name>
<organism evidence="4 5">
    <name type="scientific">Candidatus Nephthysia bennettiae</name>
    <dbReference type="NCBI Taxonomy" id="3127016"/>
    <lineage>
        <taxon>Bacteria</taxon>
        <taxon>Bacillati</taxon>
        <taxon>Candidatus Dormiibacterota</taxon>
        <taxon>Candidatus Dormibacteria</taxon>
        <taxon>Candidatus Dormibacterales</taxon>
        <taxon>Candidatus Dormibacteraceae</taxon>
        <taxon>Candidatus Nephthysia</taxon>
    </lineage>
</organism>
<feature type="compositionally biased region" description="Low complexity" evidence="3">
    <location>
        <begin position="281"/>
        <end position="290"/>
    </location>
</feature>
<evidence type="ECO:0000256" key="1">
    <source>
        <dbReference type="ARBA" id="ARBA00006484"/>
    </source>
</evidence>
<dbReference type="Gene3D" id="3.40.50.720">
    <property type="entry name" value="NAD(P)-binding Rossmann-like Domain"/>
    <property type="match status" value="1"/>
</dbReference>
<feature type="compositionally biased region" description="Pro residues" evidence="3">
    <location>
        <begin position="266"/>
        <end position="280"/>
    </location>
</feature>
<dbReference type="InterPro" id="IPR036291">
    <property type="entry name" value="NAD(P)-bd_dom_sf"/>
</dbReference>
<keyword evidence="5" id="KW-1185">Reference proteome</keyword>
<dbReference type="PRINTS" id="PR00081">
    <property type="entry name" value="GDHRDH"/>
</dbReference>
<comment type="similarity">
    <text evidence="1">Belongs to the short-chain dehydrogenases/reductases (SDR) family.</text>
</comment>
<evidence type="ECO:0000313" key="5">
    <source>
        <dbReference type="Proteomes" id="UP000612893"/>
    </source>
</evidence>
<evidence type="ECO:0000256" key="3">
    <source>
        <dbReference type="SAM" id="MobiDB-lite"/>
    </source>
</evidence>
<dbReference type="CDD" id="cd05233">
    <property type="entry name" value="SDR_c"/>
    <property type="match status" value="1"/>
</dbReference>
<dbReference type="PANTHER" id="PTHR43669:SF3">
    <property type="entry name" value="ALCOHOL DEHYDROGENASE, PUTATIVE (AFU_ORTHOLOGUE AFUA_3G03445)-RELATED"/>
    <property type="match status" value="1"/>
</dbReference>
<keyword evidence="2" id="KW-0560">Oxidoreductase</keyword>
<evidence type="ECO:0000256" key="2">
    <source>
        <dbReference type="ARBA" id="ARBA00023002"/>
    </source>
</evidence>
<feature type="region of interest" description="Disordered" evidence="3">
    <location>
        <begin position="266"/>
        <end position="373"/>
    </location>
</feature>
<dbReference type="Pfam" id="PF00106">
    <property type="entry name" value="adh_short"/>
    <property type="match status" value="1"/>
</dbReference>
<gene>
    <name evidence="4" type="ORF">JF922_14060</name>
</gene>
<dbReference type="GO" id="GO:0016491">
    <property type="term" value="F:oxidoreductase activity"/>
    <property type="evidence" value="ECO:0007669"/>
    <property type="project" value="UniProtKB-KW"/>
</dbReference>
<dbReference type="SUPFAM" id="SSF51735">
    <property type="entry name" value="NAD(P)-binding Rossmann-fold domains"/>
    <property type="match status" value="1"/>
</dbReference>
<reference evidence="4" key="1">
    <citation type="submission" date="2020-10" db="EMBL/GenBank/DDBJ databases">
        <title>Ca. Dormibacterota MAGs.</title>
        <authorList>
            <person name="Montgomery K."/>
        </authorList>
    </citation>
    <scope>NUCLEOTIDE SEQUENCE [LARGE SCALE GENOMIC DNA]</scope>
    <source>
        <strain evidence="4">SC8812_S17_10</strain>
    </source>
</reference>
<evidence type="ECO:0000313" key="4">
    <source>
        <dbReference type="EMBL" id="MBJ7599183.1"/>
    </source>
</evidence>
<sequence length="373" mass="38050">MTEPAAGPLEGQVALVTGAAQGVGRQVALDLGARGMAVALAAVSVEELDEVAAELEASGGQALVVPSDVTDRDSVQSLVGRVEGSLGPVDLLVTVAEGGGPALEFLSGDTDQWWRAVEGALRGPALCSYYALKRMVPRRRGRIVNVLGEWSLGPAPVLSELACSEAAVLRLTDSLALASWSYGVSVFAVSAGRVTIEAGPDPDAGGVLRAPAGQETTGRLISELASGCADRLTGRFIRFNDDLQELVRRADEVEAEDSLQLRLLPLQPPAPAAPSPPPAAPATQAEEAPPVAAPKPEEAESPEAPESSHADEPAGSPPPSELAGVPESDEPAQSAGLSDSDEPPPEPKPAETSESGAGKHDVPAGSPPATVEP</sequence>
<comment type="caution">
    <text evidence="4">The sequence shown here is derived from an EMBL/GenBank/DDBJ whole genome shotgun (WGS) entry which is preliminary data.</text>
</comment>
<dbReference type="PANTHER" id="PTHR43669">
    <property type="entry name" value="5-KETO-D-GLUCONATE 5-REDUCTASE"/>
    <property type="match status" value="1"/>
</dbReference>
<dbReference type="RefSeq" id="WP_338202659.1">
    <property type="nucleotide sequence ID" value="NZ_JAEKNR010000142.1"/>
</dbReference>